<organism evidence="2">
    <name type="scientific">uncultured Nocardioides sp</name>
    <dbReference type="NCBI Taxonomy" id="198441"/>
    <lineage>
        <taxon>Bacteria</taxon>
        <taxon>Bacillati</taxon>
        <taxon>Actinomycetota</taxon>
        <taxon>Actinomycetes</taxon>
        <taxon>Propionibacteriales</taxon>
        <taxon>Nocardioidaceae</taxon>
        <taxon>Nocardioides</taxon>
        <taxon>environmental samples</taxon>
    </lineage>
</organism>
<reference evidence="2" key="1">
    <citation type="submission" date="2020-02" db="EMBL/GenBank/DDBJ databases">
        <authorList>
            <person name="Meier V. D."/>
        </authorList>
    </citation>
    <scope>NUCLEOTIDE SEQUENCE</scope>
    <source>
        <strain evidence="2">AVDCRST_MAG32</strain>
    </source>
</reference>
<name>A0A6J4N7A2_9ACTN</name>
<dbReference type="AlphaFoldDB" id="A0A6J4N7A2"/>
<feature type="signal peptide" evidence="1">
    <location>
        <begin position="1"/>
        <end position="25"/>
    </location>
</feature>
<protein>
    <submittedName>
        <fullName evidence="2">Uncharacterized protein</fullName>
    </submittedName>
</protein>
<accession>A0A6J4N7A2</accession>
<gene>
    <name evidence="2" type="ORF">AVDCRST_MAG32-1541</name>
</gene>
<dbReference type="EMBL" id="CADCUM010000064">
    <property type="protein sequence ID" value="CAA9378008.1"/>
    <property type="molecule type" value="Genomic_DNA"/>
</dbReference>
<evidence type="ECO:0000313" key="2">
    <source>
        <dbReference type="EMBL" id="CAA9378008.1"/>
    </source>
</evidence>
<feature type="chain" id="PRO_5026881775" evidence="1">
    <location>
        <begin position="26"/>
        <end position="344"/>
    </location>
</feature>
<sequence>MRLRHLLVATALACLALALVGSAMESTDDSPPRVARDAPPEGFRAFSPDSWWNTPVADDAPLHPFGPEILDHLRTAPGSGPGCLTLAGAGDSPWGHPIYWASPPDPTYELQVPESIDLPELARLRIPRGARPAANSDGSMTVYDREQGFVVALTDAAYDAGDDSWSADGATVTYLESNGLRVETGRSDDPRNRGTHRGNNGATMAAAWEDVEDGEIRHVLKIAVGPEMSRDHVFPMVGSDGDYAGDDPAVPPQGVRLRIKPSVDLDAVDLHPEARVIAEALQRYGAYIGDSGGTTALKLEDTATEGRGQLWDVSADALCDLPFSPTHWDVMAVDETSVDETDPS</sequence>
<evidence type="ECO:0000256" key="1">
    <source>
        <dbReference type="SAM" id="SignalP"/>
    </source>
</evidence>
<keyword evidence="1" id="KW-0732">Signal</keyword>
<proteinExistence type="predicted"/>